<feature type="region of interest" description="Disordered" evidence="1">
    <location>
        <begin position="1"/>
        <end position="23"/>
    </location>
</feature>
<evidence type="ECO:0000313" key="3">
    <source>
        <dbReference type="Proteomes" id="UP001152592"/>
    </source>
</evidence>
<evidence type="ECO:0000256" key="1">
    <source>
        <dbReference type="SAM" id="MobiDB-lite"/>
    </source>
</evidence>
<dbReference type="OrthoDB" id="10265322at2759"/>
<proteinExistence type="predicted"/>
<gene>
    <name evidence="2" type="ORF">PSALAMII_LOCUS1197</name>
</gene>
<name>A0A9W4IBV8_9EURO</name>
<sequence length="171" mass="18650">MSNFSFERSPRKRINAPRKPTSNFHHYNPSLAFQGSQTKQVPLDHSNLFYNMRVFAVLAALSSLSSVALAGPWTVSFYTSDDCTTGSVDSEGDSKAYGCTNLGSKEKLNSVQVDGVDGWWVHVFPYEDCGGDSTANKIVQDEKCHTPTGMYGAGAGDMLTNGFKSYKVIKA</sequence>
<evidence type="ECO:0000313" key="2">
    <source>
        <dbReference type="EMBL" id="CAG8272352.1"/>
    </source>
</evidence>
<protein>
    <submittedName>
        <fullName evidence="2">Uncharacterized protein</fullName>
    </submittedName>
</protein>
<dbReference type="Proteomes" id="UP001152592">
    <property type="component" value="Unassembled WGS sequence"/>
</dbReference>
<dbReference type="AlphaFoldDB" id="A0A9W4IBV8"/>
<reference evidence="2" key="1">
    <citation type="submission" date="2021-07" db="EMBL/GenBank/DDBJ databases">
        <authorList>
            <person name="Branca A.L. A."/>
        </authorList>
    </citation>
    <scope>NUCLEOTIDE SEQUENCE</scope>
</reference>
<organism evidence="2 3">
    <name type="scientific">Penicillium salamii</name>
    <dbReference type="NCBI Taxonomy" id="1612424"/>
    <lineage>
        <taxon>Eukaryota</taxon>
        <taxon>Fungi</taxon>
        <taxon>Dikarya</taxon>
        <taxon>Ascomycota</taxon>
        <taxon>Pezizomycotina</taxon>
        <taxon>Eurotiomycetes</taxon>
        <taxon>Eurotiomycetidae</taxon>
        <taxon>Eurotiales</taxon>
        <taxon>Aspergillaceae</taxon>
        <taxon>Penicillium</taxon>
    </lineage>
</organism>
<accession>A0A9W4IBV8</accession>
<comment type="caution">
    <text evidence="2">The sequence shown here is derived from an EMBL/GenBank/DDBJ whole genome shotgun (WGS) entry which is preliminary data.</text>
</comment>
<dbReference type="EMBL" id="CAJVPD010000050">
    <property type="protein sequence ID" value="CAG8272352.1"/>
    <property type="molecule type" value="Genomic_DNA"/>
</dbReference>